<dbReference type="Gene3D" id="3.30.460.10">
    <property type="entry name" value="Beta Polymerase, domain 2"/>
    <property type="match status" value="1"/>
</dbReference>
<organism evidence="5 6">
    <name type="scientific">Populus trichocarpa</name>
    <name type="common">Western balsam poplar</name>
    <name type="synonym">Populus balsamifera subsp. trichocarpa</name>
    <dbReference type="NCBI Taxonomy" id="3694"/>
    <lineage>
        <taxon>Eukaryota</taxon>
        <taxon>Viridiplantae</taxon>
        <taxon>Streptophyta</taxon>
        <taxon>Embryophyta</taxon>
        <taxon>Tracheophyta</taxon>
        <taxon>Spermatophyta</taxon>
        <taxon>Magnoliopsida</taxon>
        <taxon>eudicotyledons</taxon>
        <taxon>Gunneridae</taxon>
        <taxon>Pentapetalae</taxon>
        <taxon>rosids</taxon>
        <taxon>fabids</taxon>
        <taxon>Malpighiales</taxon>
        <taxon>Salicaceae</taxon>
        <taxon>Saliceae</taxon>
        <taxon>Populus</taxon>
    </lineage>
</organism>
<dbReference type="STRING" id="3694.A0A2K1XL21"/>
<dbReference type="Pfam" id="PF12627">
    <property type="entry name" value="PolyA_pol_RNAbd"/>
    <property type="match status" value="1"/>
</dbReference>
<keyword evidence="3" id="KW-0547">Nucleotide-binding</keyword>
<dbReference type="InterPro" id="IPR032828">
    <property type="entry name" value="PolyA_RNA-bd"/>
</dbReference>
<keyword evidence="4" id="KW-0694">RNA-binding</keyword>
<accession>A0A2K1XL21</accession>
<evidence type="ECO:0000256" key="2">
    <source>
        <dbReference type="ARBA" id="ARBA00022679"/>
    </source>
</evidence>
<evidence type="ECO:0000313" key="6">
    <source>
        <dbReference type="Proteomes" id="UP000006729"/>
    </source>
</evidence>
<evidence type="ECO:0000313" key="5">
    <source>
        <dbReference type="EMBL" id="PNT01475.2"/>
    </source>
</evidence>
<dbReference type="AlphaFoldDB" id="A0A2K1XL21"/>
<comment type="caution">
    <text evidence="5">The sequence shown here is derived from an EMBL/GenBank/DDBJ whole genome shotgun (WGS) entry which is preliminary data.</text>
</comment>
<protein>
    <recommendedName>
        <fullName evidence="7">Poly A polymerase head domain-containing protein</fullName>
    </recommendedName>
</protein>
<evidence type="ECO:0008006" key="7">
    <source>
        <dbReference type="Google" id="ProtNLM"/>
    </source>
</evidence>
<keyword evidence="6" id="KW-1185">Reference proteome</keyword>
<dbReference type="EMBL" id="CM009304">
    <property type="protein sequence ID" value="PNT01475.2"/>
    <property type="molecule type" value="Genomic_DNA"/>
</dbReference>
<dbReference type="InterPro" id="IPR052191">
    <property type="entry name" value="tRNA_ntf/polyA_polymerase_I"/>
</dbReference>
<dbReference type="Pfam" id="PF01743">
    <property type="entry name" value="PolyA_pol"/>
    <property type="match status" value="1"/>
</dbReference>
<dbReference type="InParanoid" id="A0A2K1XL21"/>
<comment type="similarity">
    <text evidence="1 4">Belongs to the tRNA nucleotidyltransferase/poly(A) polymerase family.</text>
</comment>
<dbReference type="Gene3D" id="1.10.3090.10">
    <property type="entry name" value="cca-adding enzyme, domain 2"/>
    <property type="match status" value="1"/>
</dbReference>
<dbReference type="Proteomes" id="UP000006729">
    <property type="component" value="Chromosome 15"/>
</dbReference>
<dbReference type="FunCoup" id="A0A2K1XL21">
    <property type="interactions" value="655"/>
</dbReference>
<proteinExistence type="inferred from homology"/>
<dbReference type="GO" id="GO:0016779">
    <property type="term" value="F:nucleotidyltransferase activity"/>
    <property type="evidence" value="ECO:0007669"/>
    <property type="project" value="InterPro"/>
</dbReference>
<dbReference type="InterPro" id="IPR002646">
    <property type="entry name" value="PolA_pol_head_dom"/>
</dbReference>
<dbReference type="GO" id="GO:0003723">
    <property type="term" value="F:RNA binding"/>
    <property type="evidence" value="ECO:0007669"/>
    <property type="project" value="UniProtKB-KW"/>
</dbReference>
<reference evidence="5 6" key="1">
    <citation type="journal article" date="2006" name="Science">
        <title>The genome of black cottonwood, Populus trichocarpa (Torr. &amp; Gray).</title>
        <authorList>
            <person name="Tuskan G.A."/>
            <person name="Difazio S."/>
            <person name="Jansson S."/>
            <person name="Bohlmann J."/>
            <person name="Grigoriev I."/>
            <person name="Hellsten U."/>
            <person name="Putnam N."/>
            <person name="Ralph S."/>
            <person name="Rombauts S."/>
            <person name="Salamov A."/>
            <person name="Schein J."/>
            <person name="Sterck L."/>
            <person name="Aerts A."/>
            <person name="Bhalerao R.R."/>
            <person name="Bhalerao R.P."/>
            <person name="Blaudez D."/>
            <person name="Boerjan W."/>
            <person name="Brun A."/>
            <person name="Brunner A."/>
            <person name="Busov V."/>
            <person name="Campbell M."/>
            <person name="Carlson J."/>
            <person name="Chalot M."/>
            <person name="Chapman J."/>
            <person name="Chen G.L."/>
            <person name="Cooper D."/>
            <person name="Coutinho P.M."/>
            <person name="Couturier J."/>
            <person name="Covert S."/>
            <person name="Cronk Q."/>
            <person name="Cunningham R."/>
            <person name="Davis J."/>
            <person name="Degroeve S."/>
            <person name="Dejardin A."/>
            <person name="Depamphilis C."/>
            <person name="Detter J."/>
            <person name="Dirks B."/>
            <person name="Dubchak I."/>
            <person name="Duplessis S."/>
            <person name="Ehlting J."/>
            <person name="Ellis B."/>
            <person name="Gendler K."/>
            <person name="Goodstein D."/>
            <person name="Gribskov M."/>
            <person name="Grimwood J."/>
            <person name="Groover A."/>
            <person name="Gunter L."/>
            <person name="Hamberger B."/>
            <person name="Heinze B."/>
            <person name="Helariutta Y."/>
            <person name="Henrissat B."/>
            <person name="Holligan D."/>
            <person name="Holt R."/>
            <person name="Huang W."/>
            <person name="Islam-Faridi N."/>
            <person name="Jones S."/>
            <person name="Jones-Rhoades M."/>
            <person name="Jorgensen R."/>
            <person name="Joshi C."/>
            <person name="Kangasjarvi J."/>
            <person name="Karlsson J."/>
            <person name="Kelleher C."/>
            <person name="Kirkpatrick R."/>
            <person name="Kirst M."/>
            <person name="Kohler A."/>
            <person name="Kalluri U."/>
            <person name="Larimer F."/>
            <person name="Leebens-Mack J."/>
            <person name="Leple J.C."/>
            <person name="Locascio P."/>
            <person name="Lou Y."/>
            <person name="Lucas S."/>
            <person name="Martin F."/>
            <person name="Montanini B."/>
            <person name="Napoli C."/>
            <person name="Nelson D.R."/>
            <person name="Nelson C."/>
            <person name="Nieminen K."/>
            <person name="Nilsson O."/>
            <person name="Pereda V."/>
            <person name="Peter G."/>
            <person name="Philippe R."/>
            <person name="Pilate G."/>
            <person name="Poliakov A."/>
            <person name="Razumovskaya J."/>
            <person name="Richardson P."/>
            <person name="Rinaldi C."/>
            <person name="Ritland K."/>
            <person name="Rouze P."/>
            <person name="Ryaboy D."/>
            <person name="Schmutz J."/>
            <person name="Schrader J."/>
            <person name="Segerman B."/>
            <person name="Shin H."/>
            <person name="Siddiqui A."/>
            <person name="Sterky F."/>
            <person name="Terry A."/>
            <person name="Tsai C.J."/>
            <person name="Uberbacher E."/>
            <person name="Unneberg P."/>
            <person name="Vahala J."/>
            <person name="Wall K."/>
            <person name="Wessler S."/>
            <person name="Yang G."/>
            <person name="Yin T."/>
            <person name="Douglas C."/>
            <person name="Marra M."/>
            <person name="Sandberg G."/>
            <person name="Van de Peer Y."/>
            <person name="Rokhsar D."/>
        </authorList>
    </citation>
    <scope>NUCLEOTIDE SEQUENCE [LARGE SCALE GENOMIC DNA]</scope>
    <source>
        <strain evidence="6">cv. Nisqually</strain>
    </source>
</reference>
<dbReference type="GO" id="GO:0000166">
    <property type="term" value="F:nucleotide binding"/>
    <property type="evidence" value="ECO:0007669"/>
    <property type="project" value="UniProtKB-KW"/>
</dbReference>
<gene>
    <name evidence="5" type="ORF">POPTR_015G103600v4</name>
</gene>
<dbReference type="SUPFAM" id="SSF81891">
    <property type="entry name" value="Poly A polymerase C-terminal region-like"/>
    <property type="match status" value="1"/>
</dbReference>
<evidence type="ECO:0000256" key="1">
    <source>
        <dbReference type="ARBA" id="ARBA00007265"/>
    </source>
</evidence>
<dbReference type="PANTHER" id="PTHR43051:SF2">
    <property type="entry name" value="POLYNUCLEOTIDE ADENYLYLTRANSFERASE FAMILY PROTEIN-RELATED"/>
    <property type="match status" value="1"/>
</dbReference>
<dbReference type="SUPFAM" id="SSF81301">
    <property type="entry name" value="Nucleotidyltransferase"/>
    <property type="match status" value="1"/>
</dbReference>
<dbReference type="CDD" id="cd05398">
    <property type="entry name" value="NT_ClassII-CCAase"/>
    <property type="match status" value="1"/>
</dbReference>
<sequence length="181" mass="19903">MPNNEAKFSVNQPLKTQKLFIGVQIFFRIVAIAASVASSWLMITSKQVIDIGGIVLDARYSYSPEFKFLAFTNIVVGCFSLLSLLFLVLVVRQGSNPNHYFFLFLHDLAMMSLVVGGCAAATTVGFLGKHGNSHTGWMQICDNFGKFCNRAQTSVTISYLNLICLSILTITSASKSRKMEA</sequence>
<name>A0A2K1XL21_POPTR</name>
<dbReference type="ExpressionAtlas" id="A0A2K1XL21">
    <property type="expression patterns" value="baseline and differential"/>
</dbReference>
<evidence type="ECO:0000256" key="4">
    <source>
        <dbReference type="RuleBase" id="RU003953"/>
    </source>
</evidence>
<dbReference type="InterPro" id="IPR043519">
    <property type="entry name" value="NT_sf"/>
</dbReference>
<keyword evidence="2 4" id="KW-0808">Transferase</keyword>
<dbReference type="GO" id="GO:0001680">
    <property type="term" value="P:tRNA 3'-terminal CCA addition"/>
    <property type="evidence" value="ECO:0007669"/>
    <property type="project" value="UniProtKB-ARBA"/>
</dbReference>
<evidence type="ECO:0000256" key="3">
    <source>
        <dbReference type="ARBA" id="ARBA00022741"/>
    </source>
</evidence>
<dbReference type="PANTHER" id="PTHR43051">
    <property type="entry name" value="POLYNUCLEOTIDE ADENYLYLTRANSFERASE FAMILY PROTEIN"/>
    <property type="match status" value="1"/>
</dbReference>